<dbReference type="OrthoDB" id="10044919at2759"/>
<evidence type="ECO:0000256" key="11">
    <source>
        <dbReference type="SAM" id="Phobius"/>
    </source>
</evidence>
<evidence type="ECO:0000256" key="9">
    <source>
        <dbReference type="RuleBase" id="RU000688"/>
    </source>
</evidence>
<feature type="compositionally biased region" description="Polar residues" evidence="10">
    <location>
        <begin position="415"/>
        <end position="430"/>
    </location>
</feature>
<feature type="transmembrane region" description="Helical" evidence="11">
    <location>
        <begin position="120"/>
        <end position="142"/>
    </location>
</feature>
<feature type="transmembrane region" description="Helical" evidence="11">
    <location>
        <begin position="88"/>
        <end position="108"/>
    </location>
</feature>
<name>A0A8J9ZAN9_BRALA</name>
<evidence type="ECO:0000256" key="10">
    <source>
        <dbReference type="SAM" id="MobiDB-lite"/>
    </source>
</evidence>
<evidence type="ECO:0000256" key="7">
    <source>
        <dbReference type="ARBA" id="ARBA00023170"/>
    </source>
</evidence>
<feature type="compositionally biased region" description="Basic and acidic residues" evidence="10">
    <location>
        <begin position="281"/>
        <end position="307"/>
    </location>
</feature>
<feature type="transmembrane region" description="Helical" evidence="11">
    <location>
        <begin position="511"/>
        <end position="532"/>
    </location>
</feature>
<dbReference type="Gene3D" id="1.20.1070.10">
    <property type="entry name" value="Rhodopsin 7-helix transmembrane proteins"/>
    <property type="match status" value="2"/>
</dbReference>
<evidence type="ECO:0000256" key="5">
    <source>
        <dbReference type="ARBA" id="ARBA00023040"/>
    </source>
</evidence>
<comment type="subcellular location">
    <subcellularLocation>
        <location evidence="1">Cell membrane</location>
        <topology evidence="1">Multi-pass membrane protein</topology>
    </subcellularLocation>
</comment>
<evidence type="ECO:0000313" key="14">
    <source>
        <dbReference type="Proteomes" id="UP000838412"/>
    </source>
</evidence>
<dbReference type="CDD" id="cd00637">
    <property type="entry name" value="7tm_classA_rhodopsin-like"/>
    <property type="match status" value="2"/>
</dbReference>
<reference evidence="13" key="1">
    <citation type="submission" date="2022-01" db="EMBL/GenBank/DDBJ databases">
        <authorList>
            <person name="Braso-Vives M."/>
        </authorList>
    </citation>
    <scope>NUCLEOTIDE SEQUENCE</scope>
</reference>
<dbReference type="PANTHER" id="PTHR24228:SF72">
    <property type="entry name" value="G-PROTEIN COUPLED RECEPTORS FAMILY 1 PROFILE DOMAIN-CONTAINING PROTEIN"/>
    <property type="match status" value="1"/>
</dbReference>
<keyword evidence="4 11" id="KW-1133">Transmembrane helix</keyword>
<keyword evidence="8 9" id="KW-0807">Transducer</keyword>
<feature type="region of interest" description="Disordered" evidence="10">
    <location>
        <begin position="241"/>
        <end position="373"/>
    </location>
</feature>
<keyword evidence="14" id="KW-1185">Reference proteome</keyword>
<dbReference type="SUPFAM" id="SSF81321">
    <property type="entry name" value="Family A G protein-coupled receptor-like"/>
    <property type="match status" value="1"/>
</dbReference>
<evidence type="ECO:0000259" key="12">
    <source>
        <dbReference type="PROSITE" id="PS50262"/>
    </source>
</evidence>
<keyword evidence="7 9" id="KW-0675">Receptor</keyword>
<dbReference type="InterPro" id="IPR017452">
    <property type="entry name" value="GPCR_Rhodpsn_7TM"/>
</dbReference>
<evidence type="ECO:0000256" key="1">
    <source>
        <dbReference type="ARBA" id="ARBA00004651"/>
    </source>
</evidence>
<comment type="similarity">
    <text evidence="9">Belongs to the G-protein coupled receptor 1 family.</text>
</comment>
<dbReference type="PROSITE" id="PS00237">
    <property type="entry name" value="G_PROTEIN_RECEP_F1_1"/>
    <property type="match status" value="1"/>
</dbReference>
<keyword evidence="5 9" id="KW-0297">G-protein coupled receptor</keyword>
<dbReference type="GO" id="GO:0004930">
    <property type="term" value="F:G protein-coupled receptor activity"/>
    <property type="evidence" value="ECO:0007669"/>
    <property type="project" value="UniProtKB-KW"/>
</dbReference>
<evidence type="ECO:0000256" key="6">
    <source>
        <dbReference type="ARBA" id="ARBA00023136"/>
    </source>
</evidence>
<feature type="compositionally biased region" description="Basic and acidic residues" evidence="10">
    <location>
        <begin position="387"/>
        <end position="410"/>
    </location>
</feature>
<accession>A0A8J9ZAN9</accession>
<feature type="transmembrane region" description="Helical" evidence="11">
    <location>
        <begin position="6"/>
        <end position="31"/>
    </location>
</feature>
<dbReference type="PANTHER" id="PTHR24228">
    <property type="entry name" value="B2 BRADYKININ RECEPTOR/ANGIOTENSIN II RECEPTOR"/>
    <property type="match status" value="1"/>
</dbReference>
<feature type="domain" description="G-protein coupled receptors family 1 profile" evidence="12">
    <location>
        <begin position="23"/>
        <end position="530"/>
    </location>
</feature>
<feature type="transmembrane region" description="Helical" evidence="11">
    <location>
        <begin position="485"/>
        <end position="505"/>
    </location>
</feature>
<keyword evidence="6 11" id="KW-0472">Membrane</keyword>
<evidence type="ECO:0000256" key="8">
    <source>
        <dbReference type="ARBA" id="ARBA00023224"/>
    </source>
</evidence>
<dbReference type="PRINTS" id="PR00237">
    <property type="entry name" value="GPCRRHODOPSN"/>
</dbReference>
<dbReference type="Proteomes" id="UP000838412">
    <property type="component" value="Chromosome 18"/>
</dbReference>
<evidence type="ECO:0000256" key="2">
    <source>
        <dbReference type="ARBA" id="ARBA00022475"/>
    </source>
</evidence>
<evidence type="ECO:0000256" key="4">
    <source>
        <dbReference type="ARBA" id="ARBA00022989"/>
    </source>
</evidence>
<feature type="transmembrane region" description="Helical" evidence="11">
    <location>
        <begin position="43"/>
        <end position="68"/>
    </location>
</feature>
<keyword evidence="3 9" id="KW-0812">Transmembrane</keyword>
<keyword evidence="2" id="KW-1003">Cell membrane</keyword>
<dbReference type="FunFam" id="1.20.1070.10:FF:000568">
    <property type="entry name" value="Uncharacterized protein"/>
    <property type="match status" value="1"/>
</dbReference>
<dbReference type="PROSITE" id="PS50262">
    <property type="entry name" value="G_PROTEIN_RECEP_F1_2"/>
    <property type="match status" value="1"/>
</dbReference>
<feature type="compositionally biased region" description="Basic and acidic residues" evidence="10">
    <location>
        <begin position="433"/>
        <end position="446"/>
    </location>
</feature>
<feature type="transmembrane region" description="Helical" evidence="11">
    <location>
        <begin position="162"/>
        <end position="187"/>
    </location>
</feature>
<dbReference type="AlphaFoldDB" id="A0A8J9ZAN9"/>
<protein>
    <submittedName>
        <fullName evidence="13">GPR50 protein</fullName>
    </submittedName>
</protein>
<feature type="compositionally biased region" description="Basic and acidic residues" evidence="10">
    <location>
        <begin position="326"/>
        <end position="338"/>
    </location>
</feature>
<gene>
    <name evidence="13" type="primary">GPR50</name>
    <name evidence="13" type="ORF">BLAG_LOCUS11438</name>
</gene>
<dbReference type="Pfam" id="PF00001">
    <property type="entry name" value="7tm_1"/>
    <property type="match status" value="1"/>
</dbReference>
<dbReference type="EMBL" id="OV696703">
    <property type="protein sequence ID" value="CAH1250864.1"/>
    <property type="molecule type" value="Genomic_DNA"/>
</dbReference>
<evidence type="ECO:0000313" key="13">
    <source>
        <dbReference type="EMBL" id="CAH1250864.1"/>
    </source>
</evidence>
<dbReference type="InterPro" id="IPR000276">
    <property type="entry name" value="GPCR_Rhodpsn"/>
</dbReference>
<feature type="region of interest" description="Disordered" evidence="10">
    <location>
        <begin position="385"/>
        <end position="446"/>
    </location>
</feature>
<feature type="compositionally biased region" description="Polar residues" evidence="10">
    <location>
        <begin position="349"/>
        <end position="360"/>
    </location>
</feature>
<dbReference type="GO" id="GO:0005886">
    <property type="term" value="C:plasma membrane"/>
    <property type="evidence" value="ECO:0007669"/>
    <property type="project" value="UniProtKB-SubCell"/>
</dbReference>
<proteinExistence type="inferred from homology"/>
<sequence length="553" mass="60233">MATVGEYIVVVVDGIIIVVTVVGGLLTILAICTRPALRKLVNVPLASLSFGDTLYAAFFSPLWIQQILNPHWEPPAALCWLLGYSTPVLWGVSVTHMLCIAVHRYFIICTNSTRLKSTRTLVIMLLLTWLVPIVSFLPIHVIEEVKVDPKLKRCAVGNSDKIWLKIPPVILIFIVTYIVALVFYILIQNHVRKSKNRVQANAQGPSTHLAVGESGGAEPSTSKEIVNVTKAFTNLEGVERVGDETSISSDEREEGNDLIEPDKPKGISIMVTMASGTGRQEQGKKSFSSDHVEERKGNDLIELDKPKGTTAPGRQEETKTYLTSDEEQKGNGRTEPGKSKGTTVLAATASGTQEKSLSSNEEQKGNGCNEQGKFKGTMVLAATASGRQEKSLSSDEEQKGNDPNESDKGKGTMVMGTSVSGRQETKTFLSSDEEQKGNDGNESDKGKVIIPTVNTVLDQRHAVQISGSQKSASAAERQITKMMMMLFAVYTLCTMPIILMVIFSSKVPADAFTVGTLLGSLNGALNPIVYGAMNKNIRREYKCMWDSMLNFIT</sequence>
<evidence type="ECO:0000256" key="3">
    <source>
        <dbReference type="ARBA" id="ARBA00022692"/>
    </source>
</evidence>
<organism evidence="13 14">
    <name type="scientific">Branchiostoma lanceolatum</name>
    <name type="common">Common lancelet</name>
    <name type="synonym">Amphioxus lanceolatum</name>
    <dbReference type="NCBI Taxonomy" id="7740"/>
    <lineage>
        <taxon>Eukaryota</taxon>
        <taxon>Metazoa</taxon>
        <taxon>Chordata</taxon>
        <taxon>Cephalochordata</taxon>
        <taxon>Leptocardii</taxon>
        <taxon>Amphioxiformes</taxon>
        <taxon>Branchiostomatidae</taxon>
        <taxon>Branchiostoma</taxon>
    </lineage>
</organism>